<evidence type="ECO:0000313" key="3">
    <source>
        <dbReference type="Proteomes" id="UP000093898"/>
    </source>
</evidence>
<feature type="region of interest" description="Disordered" evidence="1">
    <location>
        <begin position="142"/>
        <end position="171"/>
    </location>
</feature>
<name>A0A1A3HGY0_MYCMU</name>
<evidence type="ECO:0000256" key="1">
    <source>
        <dbReference type="SAM" id="MobiDB-lite"/>
    </source>
</evidence>
<sequence length="171" mass="17373">MTPSPTVTPEDIVKGAASVARDAAEGRLSPANLEAQLEAELRAVVGTVVGEGDPLFDLQRDIARGVLAVGGVPTDELAEWLAVARHRAGESVTPPEAPSEVGSVPSGAHSPESGSAAPEPEVPAAPEVTTVLALVPELVAKAPAPTSVTGQAETGDGYDPLAGWRPGPRRR</sequence>
<gene>
    <name evidence="2" type="ORF">A5630_10860</name>
</gene>
<dbReference type="AlphaFoldDB" id="A0A1A3HGY0"/>
<evidence type="ECO:0000313" key="2">
    <source>
        <dbReference type="EMBL" id="OBJ46836.1"/>
    </source>
</evidence>
<accession>A0A1A3HGY0</accession>
<feature type="compositionally biased region" description="Low complexity" evidence="1">
    <location>
        <begin position="105"/>
        <end position="128"/>
    </location>
</feature>
<organism evidence="2 3">
    <name type="scientific">Mycolicibacterium mucogenicum</name>
    <name type="common">Mycobacterium mucogenicum</name>
    <dbReference type="NCBI Taxonomy" id="56689"/>
    <lineage>
        <taxon>Bacteria</taxon>
        <taxon>Bacillati</taxon>
        <taxon>Actinomycetota</taxon>
        <taxon>Actinomycetes</taxon>
        <taxon>Mycobacteriales</taxon>
        <taxon>Mycobacteriaceae</taxon>
        <taxon>Mycolicibacterium</taxon>
    </lineage>
</organism>
<proteinExistence type="predicted"/>
<comment type="caution">
    <text evidence="2">The sequence shown here is derived from an EMBL/GenBank/DDBJ whole genome shotgun (WGS) entry which is preliminary data.</text>
</comment>
<protein>
    <recommendedName>
        <fullName evidence="4">Flagellar hook-length control protein</fullName>
    </recommendedName>
</protein>
<dbReference type="OrthoDB" id="4475557at2"/>
<dbReference type="EMBL" id="LZLC01000005">
    <property type="protein sequence ID" value="OBJ46836.1"/>
    <property type="molecule type" value="Genomic_DNA"/>
</dbReference>
<evidence type="ECO:0008006" key="4">
    <source>
        <dbReference type="Google" id="ProtNLM"/>
    </source>
</evidence>
<dbReference type="RefSeq" id="WP_064978586.1">
    <property type="nucleotide sequence ID" value="NZ_LZLC01000005.1"/>
</dbReference>
<reference evidence="2 3" key="1">
    <citation type="submission" date="2016-06" db="EMBL/GenBank/DDBJ databases">
        <authorList>
            <person name="Kjaerup R.B."/>
            <person name="Dalgaard T.S."/>
            <person name="Juul-Madsen H.R."/>
        </authorList>
    </citation>
    <scope>NUCLEOTIDE SEQUENCE [LARGE SCALE GENOMIC DNA]</scope>
    <source>
        <strain evidence="2 3">1127319.6</strain>
    </source>
</reference>
<dbReference type="Proteomes" id="UP000093898">
    <property type="component" value="Unassembled WGS sequence"/>
</dbReference>
<feature type="region of interest" description="Disordered" evidence="1">
    <location>
        <begin position="87"/>
        <end position="128"/>
    </location>
</feature>